<organism evidence="1 2">
    <name type="scientific">Actinomadura adrarensis</name>
    <dbReference type="NCBI Taxonomy" id="1819600"/>
    <lineage>
        <taxon>Bacteria</taxon>
        <taxon>Bacillati</taxon>
        <taxon>Actinomycetota</taxon>
        <taxon>Actinomycetes</taxon>
        <taxon>Streptosporangiales</taxon>
        <taxon>Thermomonosporaceae</taxon>
        <taxon>Actinomadura</taxon>
    </lineage>
</organism>
<gene>
    <name evidence="1" type="ORF">ACFQ07_10460</name>
</gene>
<proteinExistence type="predicted"/>
<evidence type="ECO:0000313" key="1">
    <source>
        <dbReference type="EMBL" id="MFD0852649.1"/>
    </source>
</evidence>
<reference evidence="2" key="1">
    <citation type="journal article" date="2019" name="Int. J. Syst. Evol. Microbiol.">
        <title>The Global Catalogue of Microorganisms (GCM) 10K type strain sequencing project: providing services to taxonomists for standard genome sequencing and annotation.</title>
        <authorList>
            <consortium name="The Broad Institute Genomics Platform"/>
            <consortium name="The Broad Institute Genome Sequencing Center for Infectious Disease"/>
            <person name="Wu L."/>
            <person name="Ma J."/>
        </authorList>
    </citation>
    <scope>NUCLEOTIDE SEQUENCE [LARGE SCALE GENOMIC DNA]</scope>
    <source>
        <strain evidence="2">JCM 31696</strain>
    </source>
</reference>
<dbReference type="EMBL" id="JBHTIR010001517">
    <property type="protein sequence ID" value="MFD0852649.1"/>
    <property type="molecule type" value="Genomic_DNA"/>
</dbReference>
<name>A0ABW3CGF0_9ACTN</name>
<keyword evidence="2" id="KW-1185">Reference proteome</keyword>
<evidence type="ECO:0000313" key="2">
    <source>
        <dbReference type="Proteomes" id="UP001597083"/>
    </source>
</evidence>
<protein>
    <submittedName>
        <fullName evidence="1">Uncharacterized protein</fullName>
    </submittedName>
</protein>
<feature type="non-terminal residue" evidence="1">
    <location>
        <position position="1"/>
    </location>
</feature>
<accession>A0ABW3CGF0</accession>
<dbReference type="Proteomes" id="UP001597083">
    <property type="component" value="Unassembled WGS sequence"/>
</dbReference>
<sequence length="85" mass="9559">RPDTSGGTVGELRRGTHYVFCKQWGERVSREGGAVYNHWWLLTDLDVVYADGAGARAWVPALYLTHWGNDEARDNAGRDIPDCPR</sequence>
<comment type="caution">
    <text evidence="1">The sequence shown here is derived from an EMBL/GenBank/DDBJ whole genome shotgun (WGS) entry which is preliminary data.</text>
</comment>